<dbReference type="AlphaFoldDB" id="A0AAV3NY58"/>
<organism evidence="1 2">
    <name type="scientific">Lithospermum erythrorhizon</name>
    <name type="common">Purple gromwell</name>
    <name type="synonym">Lithospermum officinale var. erythrorhizon</name>
    <dbReference type="NCBI Taxonomy" id="34254"/>
    <lineage>
        <taxon>Eukaryota</taxon>
        <taxon>Viridiplantae</taxon>
        <taxon>Streptophyta</taxon>
        <taxon>Embryophyta</taxon>
        <taxon>Tracheophyta</taxon>
        <taxon>Spermatophyta</taxon>
        <taxon>Magnoliopsida</taxon>
        <taxon>eudicotyledons</taxon>
        <taxon>Gunneridae</taxon>
        <taxon>Pentapetalae</taxon>
        <taxon>asterids</taxon>
        <taxon>lamiids</taxon>
        <taxon>Boraginales</taxon>
        <taxon>Boraginaceae</taxon>
        <taxon>Boraginoideae</taxon>
        <taxon>Lithospermeae</taxon>
        <taxon>Lithospermum</taxon>
    </lineage>
</organism>
<protein>
    <submittedName>
        <fullName evidence="1">Reverse transcriptase</fullName>
    </submittedName>
</protein>
<keyword evidence="1" id="KW-0548">Nucleotidyltransferase</keyword>
<dbReference type="EMBL" id="BAABME010000636">
    <property type="protein sequence ID" value="GAA0144367.1"/>
    <property type="molecule type" value="Genomic_DNA"/>
</dbReference>
<dbReference type="PANTHER" id="PTHR33116">
    <property type="entry name" value="REVERSE TRANSCRIPTASE ZINC-BINDING DOMAIN-CONTAINING PROTEIN-RELATED-RELATED"/>
    <property type="match status" value="1"/>
</dbReference>
<comment type="caution">
    <text evidence="1">The sequence shown here is derived from an EMBL/GenBank/DDBJ whole genome shotgun (WGS) entry which is preliminary data.</text>
</comment>
<evidence type="ECO:0000313" key="1">
    <source>
        <dbReference type="EMBL" id="GAA0144367.1"/>
    </source>
</evidence>
<dbReference type="GO" id="GO:0003964">
    <property type="term" value="F:RNA-directed DNA polymerase activity"/>
    <property type="evidence" value="ECO:0007669"/>
    <property type="project" value="UniProtKB-KW"/>
</dbReference>
<keyword evidence="1" id="KW-0695">RNA-directed DNA polymerase</keyword>
<dbReference type="PANTHER" id="PTHR33116:SF76">
    <property type="entry name" value="DUF4283 DOMAIN-CONTAINING PROTEIN"/>
    <property type="match status" value="1"/>
</dbReference>
<sequence>MDFFSELLKSKIRSDNFEYRWLEEARMSGILGIPVASLLVRYLGIPLTTKQLSSHDYRVLVEKIRGKIEGWGNKNLSFAGRLTLINSVIFGVCNYWYQTTFIPKKTVKEIEKLMKSCSWKGSSVEKFPPKVSWKQATLKKSEGGLGVKIIQTWNMACMAKHIWDLCTGNEALWVKWINTVRLKGQSFWGIKVRGVDSWVWKKMLTVREDLKENVKYRRVKNGKTVNCRYNN</sequence>
<gene>
    <name evidence="1" type="ORF">LIER_04835</name>
</gene>
<proteinExistence type="predicted"/>
<name>A0AAV3NY58_LITER</name>
<accession>A0AAV3NY58</accession>
<reference evidence="1 2" key="1">
    <citation type="submission" date="2024-01" db="EMBL/GenBank/DDBJ databases">
        <title>The complete chloroplast genome sequence of Lithospermum erythrorhizon: insights into the phylogenetic relationship among Boraginaceae species and the maternal lineages of purple gromwells.</title>
        <authorList>
            <person name="Okada T."/>
            <person name="Watanabe K."/>
        </authorList>
    </citation>
    <scope>NUCLEOTIDE SEQUENCE [LARGE SCALE GENOMIC DNA]</scope>
</reference>
<keyword evidence="2" id="KW-1185">Reference proteome</keyword>
<dbReference type="Proteomes" id="UP001454036">
    <property type="component" value="Unassembled WGS sequence"/>
</dbReference>
<keyword evidence="1" id="KW-0808">Transferase</keyword>
<evidence type="ECO:0000313" key="2">
    <source>
        <dbReference type="Proteomes" id="UP001454036"/>
    </source>
</evidence>